<dbReference type="InterPro" id="IPR008792">
    <property type="entry name" value="PQQD"/>
</dbReference>
<dbReference type="RefSeq" id="WP_011613995.1">
    <property type="nucleotide sequence ID" value="NC_008312.1"/>
</dbReference>
<dbReference type="KEGG" id="ter:Tery_4715"/>
<accession>Q10VP6</accession>
<dbReference type="OrthoDB" id="462968at2"/>
<gene>
    <name evidence="1" type="ordered locus">Tery_4715</name>
</gene>
<dbReference type="EMBL" id="CP000393">
    <property type="protein sequence ID" value="ABG53678.1"/>
    <property type="molecule type" value="Genomic_DNA"/>
</dbReference>
<dbReference type="HOGENOM" id="CLU_2222080_0_0_3"/>
<protein>
    <recommendedName>
        <fullName evidence="2">Coenzyme PQQ synthesis D</fullName>
    </recommendedName>
</protein>
<dbReference type="AlphaFoldDB" id="Q10VP6"/>
<sequence>MNISFTQKVVLTDNFFLAEDEGGIFIVNAQQEGQDFLLDDVAAQMLFALVGSDSIQEAYEDILELEEVDPEVFKNDLLEYIEDLKNDGIIKIIHQKDKLYQEDMVS</sequence>
<dbReference type="Pfam" id="PF05402">
    <property type="entry name" value="PqqD"/>
    <property type="match status" value="1"/>
</dbReference>
<name>Q10VP6_TRIEI</name>
<evidence type="ECO:0000313" key="1">
    <source>
        <dbReference type="EMBL" id="ABG53678.1"/>
    </source>
</evidence>
<reference evidence="1" key="1">
    <citation type="submission" date="2006-06" db="EMBL/GenBank/DDBJ databases">
        <title>Complete sequence of Trichodesmium erythraeum IMS101.</title>
        <authorList>
            <consortium name="US DOE Joint Genome Institute"/>
            <person name="Copeland A."/>
            <person name="Lucas S."/>
            <person name="Lapidus A."/>
            <person name="Barry K."/>
            <person name="Detter J.C."/>
            <person name="Glavina del Rio T."/>
            <person name="Hammon N."/>
            <person name="Israni S."/>
            <person name="Dalin E."/>
            <person name="Tice H."/>
            <person name="Pitluck S."/>
            <person name="Kiss H."/>
            <person name="Munk A.C."/>
            <person name="Brettin T."/>
            <person name="Bruce D."/>
            <person name="Han C."/>
            <person name="Tapia R."/>
            <person name="Gilna P."/>
            <person name="Schmutz J."/>
            <person name="Larimer F."/>
            <person name="Land M."/>
            <person name="Hauser L."/>
            <person name="Kyrpides N."/>
            <person name="Kim E."/>
            <person name="Richardson P."/>
        </authorList>
    </citation>
    <scope>NUCLEOTIDE SEQUENCE [LARGE SCALE GENOMIC DNA]</scope>
    <source>
        <strain evidence="1">IMS101</strain>
    </source>
</reference>
<evidence type="ECO:0008006" key="2">
    <source>
        <dbReference type="Google" id="ProtNLM"/>
    </source>
</evidence>
<dbReference type="InterPro" id="IPR041881">
    <property type="entry name" value="PqqD_sf"/>
</dbReference>
<proteinExistence type="predicted"/>
<organism evidence="1">
    <name type="scientific">Trichodesmium erythraeum (strain IMS101)</name>
    <dbReference type="NCBI Taxonomy" id="203124"/>
    <lineage>
        <taxon>Bacteria</taxon>
        <taxon>Bacillati</taxon>
        <taxon>Cyanobacteriota</taxon>
        <taxon>Cyanophyceae</taxon>
        <taxon>Oscillatoriophycideae</taxon>
        <taxon>Oscillatoriales</taxon>
        <taxon>Microcoleaceae</taxon>
        <taxon>Trichodesmium</taxon>
    </lineage>
</organism>
<dbReference type="Gene3D" id="1.10.10.1150">
    <property type="entry name" value="Coenzyme PQQ synthesis protein D (PqqD)"/>
    <property type="match status" value="1"/>
</dbReference>